<proteinExistence type="predicted"/>
<feature type="signal peptide" evidence="2">
    <location>
        <begin position="1"/>
        <end position="20"/>
    </location>
</feature>
<dbReference type="NCBIfam" id="TIGR04183">
    <property type="entry name" value="Por_Secre_tail"/>
    <property type="match status" value="1"/>
</dbReference>
<sequence>MRKPSTLSLFALLLSFAGIAQEQVVISDASLTGGNTYNWTADKEYVLDGLVFLESGATLNIAAGTVVRGGQPTTGDNTSALIIARGAQIFARGTAERPIIFTAEDDDLSDSGDFDAGDRGEWGGLIILGNATIARPGGEDGIEGIDADEERAKFGGTNDADNSGIIEYVSIRHGGAQLSTDNEINGLTLGGVGSGTVVDYVEVFANEDDGIEWFGGTVNVKHASVAFCGDDGFDYDYGWRGNGQFWFALQEPNTGTGRAGEHDGADPDGQAPFSKPTIANATYIGIGVGATASGGDAGRALPLAVIFRDNAGGYYRNSIFTGYNGAAIAVEDRTDSEVDSYGRFQAGDLDFTNNLFDGFGAGTTAAELFLAIDQNEAIVPASTATFSAALAADNTIGASGIAGVSRLPDGSLDPRINAGGAALGGGSADGLENEFFDAVAYRGAFGNSVNWLQGWTALSEYGFLGDEVTPVNTLDCVTVRDADLVGGQTYNWGGGTCYNLDGLVYLEADAILNIEAGTVIRGLSGNSITTGDNTSALIVARDAQIFARGTAAAPIIFTAAEDDLADPFDYDFTDRGEWGGLIVLGNATIARPGGEDGIEGIDADEVRAKFGGSNDADNSGVLEYVSIRHGGAQLSTDNEINGLTLGGVGSGTKIDYIEVFANEDDGIEWFGGTVKVTHASVAFCGDDGFDYDYGWRGAGQYWFALQGPNDGTGRSGEHDGADPDGQAPFSQPTIYNATYIGIGKDQTATGGDANRTLPVSVIFRDNAGGYYRNSIFTDFNGAAVAIEDRTDGEVDSYARLQAGDLGFTNNYFFNFGAGNTAADLFLAIDQNENIVPASSQEVAAKFAANGNVIADPVLNDISNRDDDGGNLDPRVYTFGPAATGAPEAEEGFETTAYYGAFVPGAYASDPSWLSGWTALSEYMLTDDVLNSVGQVDHAGFLLEAPAPNPAFATTKINFSVPRATRVTLTVYDIVGRPLLRNTQRYDNGEQTYLLDASKLANGNYFILLEAEGSRLLQKMVVSH</sequence>
<keyword evidence="2" id="KW-0732">Signal</keyword>
<feature type="region of interest" description="Disordered" evidence="1">
    <location>
        <begin position="708"/>
        <end position="728"/>
    </location>
</feature>
<evidence type="ECO:0000256" key="2">
    <source>
        <dbReference type="SAM" id="SignalP"/>
    </source>
</evidence>
<organism evidence="4 5">
    <name type="scientific">Neolewinella aquimaris</name>
    <dbReference type="NCBI Taxonomy" id="1835722"/>
    <lineage>
        <taxon>Bacteria</taxon>
        <taxon>Pseudomonadati</taxon>
        <taxon>Bacteroidota</taxon>
        <taxon>Saprospiria</taxon>
        <taxon>Saprospirales</taxon>
        <taxon>Lewinellaceae</taxon>
        <taxon>Neolewinella</taxon>
    </lineage>
</organism>
<dbReference type="EMBL" id="JACIFF010000001">
    <property type="protein sequence ID" value="MBB4077555.1"/>
    <property type="molecule type" value="Genomic_DNA"/>
</dbReference>
<dbReference type="AlphaFoldDB" id="A0A840E1F7"/>
<name>A0A840E1F7_9BACT</name>
<keyword evidence="5" id="KW-1185">Reference proteome</keyword>
<reference evidence="4 5" key="1">
    <citation type="submission" date="2020-08" db="EMBL/GenBank/DDBJ databases">
        <title>Genomic Encyclopedia of Type Strains, Phase IV (KMG-IV): sequencing the most valuable type-strain genomes for metagenomic binning, comparative biology and taxonomic classification.</title>
        <authorList>
            <person name="Goeker M."/>
        </authorList>
    </citation>
    <scope>NUCLEOTIDE SEQUENCE [LARGE SCALE GENOMIC DNA]</scope>
    <source>
        <strain evidence="4 5">DSM 105137</strain>
    </source>
</reference>
<dbReference type="PANTHER" id="PTHR41339:SF1">
    <property type="entry name" value="SECRETED PROTEIN"/>
    <property type="match status" value="1"/>
</dbReference>
<dbReference type="InterPro" id="IPR026444">
    <property type="entry name" value="Secre_tail"/>
</dbReference>
<feature type="domain" description="Secretion system C-terminal sorting" evidence="3">
    <location>
        <begin position="947"/>
        <end position="1021"/>
    </location>
</feature>
<dbReference type="InterPro" id="IPR011050">
    <property type="entry name" value="Pectin_lyase_fold/virulence"/>
</dbReference>
<evidence type="ECO:0000256" key="1">
    <source>
        <dbReference type="SAM" id="MobiDB-lite"/>
    </source>
</evidence>
<dbReference type="SUPFAM" id="SSF51126">
    <property type="entry name" value="Pectin lyase-like"/>
    <property type="match status" value="1"/>
</dbReference>
<gene>
    <name evidence="4" type="ORF">GGR28_000156</name>
</gene>
<dbReference type="Pfam" id="PF18962">
    <property type="entry name" value="Por_Secre_tail"/>
    <property type="match status" value="1"/>
</dbReference>
<dbReference type="PANTHER" id="PTHR41339">
    <property type="entry name" value="LIPL48"/>
    <property type="match status" value="1"/>
</dbReference>
<protein>
    <recommendedName>
        <fullName evidence="3">Secretion system C-terminal sorting domain-containing protein</fullName>
    </recommendedName>
</protein>
<evidence type="ECO:0000313" key="5">
    <source>
        <dbReference type="Proteomes" id="UP000576209"/>
    </source>
</evidence>
<feature type="chain" id="PRO_5032636749" description="Secretion system C-terminal sorting domain-containing protein" evidence="2">
    <location>
        <begin position="21"/>
        <end position="1023"/>
    </location>
</feature>
<dbReference type="RefSeq" id="WP_183493815.1">
    <property type="nucleotide sequence ID" value="NZ_JACIFF010000001.1"/>
</dbReference>
<evidence type="ECO:0000313" key="4">
    <source>
        <dbReference type="EMBL" id="MBB4077555.1"/>
    </source>
</evidence>
<accession>A0A840E1F7</accession>
<dbReference type="Proteomes" id="UP000576209">
    <property type="component" value="Unassembled WGS sequence"/>
</dbReference>
<comment type="caution">
    <text evidence="4">The sequence shown here is derived from an EMBL/GenBank/DDBJ whole genome shotgun (WGS) entry which is preliminary data.</text>
</comment>
<evidence type="ECO:0000259" key="3">
    <source>
        <dbReference type="Pfam" id="PF18962"/>
    </source>
</evidence>